<protein>
    <recommendedName>
        <fullName evidence="9">Membrane fusion protein (MFP) family protein</fullName>
    </recommendedName>
</protein>
<dbReference type="NCBIfam" id="TIGR01843">
    <property type="entry name" value="type_I_hlyD"/>
    <property type="match status" value="1"/>
</dbReference>
<evidence type="ECO:0000256" key="5">
    <source>
        <dbReference type="ARBA" id="ARBA00022519"/>
    </source>
</evidence>
<keyword evidence="6 9" id="KW-0812">Transmembrane</keyword>
<keyword evidence="3 9" id="KW-0813">Transport</keyword>
<dbReference type="InterPro" id="IPR058982">
    <property type="entry name" value="Beta-barrel_AprE"/>
</dbReference>
<accession>A0A7R6SS20</accession>
<keyword evidence="4 9" id="KW-1003">Cell membrane</keyword>
<evidence type="ECO:0000259" key="11">
    <source>
        <dbReference type="Pfam" id="PF25994"/>
    </source>
</evidence>
<comment type="subcellular location">
    <subcellularLocation>
        <location evidence="1 9">Cell inner membrane</location>
        <topology evidence="1 9">Single-pass membrane protein</topology>
    </subcellularLocation>
</comment>
<keyword evidence="5 9" id="KW-0997">Cell inner membrane</keyword>
<evidence type="ECO:0000256" key="3">
    <source>
        <dbReference type="ARBA" id="ARBA00022448"/>
    </source>
</evidence>
<evidence type="ECO:0000256" key="6">
    <source>
        <dbReference type="ARBA" id="ARBA00022692"/>
    </source>
</evidence>
<dbReference type="Gene3D" id="2.40.30.170">
    <property type="match status" value="1"/>
</dbReference>
<evidence type="ECO:0000256" key="9">
    <source>
        <dbReference type="RuleBase" id="RU365093"/>
    </source>
</evidence>
<dbReference type="Proteomes" id="UP000595663">
    <property type="component" value="Chromosome"/>
</dbReference>
<dbReference type="KEGG" id="ajp:AMJAP_0528"/>
<keyword evidence="8 9" id="KW-0472">Membrane</keyword>
<feature type="transmembrane region" description="Helical" evidence="9">
    <location>
        <begin position="38"/>
        <end position="60"/>
    </location>
</feature>
<feature type="domain" description="AprE-like beta-barrel" evidence="12">
    <location>
        <begin position="340"/>
        <end position="428"/>
    </location>
</feature>
<dbReference type="GO" id="GO:0005886">
    <property type="term" value="C:plasma membrane"/>
    <property type="evidence" value="ECO:0007669"/>
    <property type="project" value="UniProtKB-SubCell"/>
</dbReference>
<name>A0A7R6SS20_9GAMM</name>
<keyword evidence="7 9" id="KW-1133">Transmembrane helix</keyword>
<gene>
    <name evidence="13" type="ORF">AMJAP_0528</name>
</gene>
<keyword evidence="14" id="KW-1185">Reference proteome</keyword>
<reference evidence="13 14" key="1">
    <citation type="journal article" date="2008" name="Int. J. Syst. Evol. Microbiol.">
        <title>Amphritea japonica sp. nov. and Amphritea balenae sp. nov., isolated from the sediment adjacent to sperm whale carcasses off Kagoshima, Japan.</title>
        <authorList>
            <person name="Miyazaki M."/>
            <person name="Nogi Y."/>
            <person name="Fujiwara Y."/>
            <person name="Kawato M."/>
            <person name="Nagahama T."/>
            <person name="Kubokawa K."/>
            <person name="Horikoshi K."/>
        </authorList>
    </citation>
    <scope>NUCLEOTIDE SEQUENCE [LARGE SCALE GENOMIC DNA]</scope>
    <source>
        <strain evidence="13 14">ATCC BAA-1530</strain>
    </source>
</reference>
<organism evidence="13 14">
    <name type="scientific">Amphritea japonica ATCC BAA-1530</name>
    <dbReference type="NCBI Taxonomy" id="1278309"/>
    <lineage>
        <taxon>Bacteria</taxon>
        <taxon>Pseudomonadati</taxon>
        <taxon>Pseudomonadota</taxon>
        <taxon>Gammaproteobacteria</taxon>
        <taxon>Oceanospirillales</taxon>
        <taxon>Oceanospirillaceae</taxon>
        <taxon>Amphritea</taxon>
    </lineage>
</organism>
<evidence type="ECO:0000259" key="12">
    <source>
        <dbReference type="Pfam" id="PF26002"/>
    </source>
</evidence>
<dbReference type="PANTHER" id="PTHR30386:SF26">
    <property type="entry name" value="TRANSPORT PROTEIN COMB"/>
    <property type="match status" value="1"/>
</dbReference>
<dbReference type="PANTHER" id="PTHR30386">
    <property type="entry name" value="MEMBRANE FUSION SUBUNIT OF EMRAB-TOLC MULTIDRUG EFFLUX PUMP"/>
    <property type="match status" value="1"/>
</dbReference>
<evidence type="ECO:0000313" key="13">
    <source>
        <dbReference type="EMBL" id="BBB25127.1"/>
    </source>
</evidence>
<feature type="domain" description="AprE-like long alpha-helical hairpin" evidence="11">
    <location>
        <begin position="116"/>
        <end position="298"/>
    </location>
</feature>
<dbReference type="OrthoDB" id="9775513at2"/>
<dbReference type="InterPro" id="IPR058781">
    <property type="entry name" value="HH_AprE-like"/>
</dbReference>
<dbReference type="InterPro" id="IPR050739">
    <property type="entry name" value="MFP"/>
</dbReference>
<keyword evidence="10" id="KW-0175">Coiled coil</keyword>
<dbReference type="PRINTS" id="PR01490">
    <property type="entry name" value="RTXTOXIND"/>
</dbReference>
<evidence type="ECO:0000313" key="14">
    <source>
        <dbReference type="Proteomes" id="UP000595663"/>
    </source>
</evidence>
<dbReference type="Pfam" id="PF26002">
    <property type="entry name" value="Beta-barrel_AprE"/>
    <property type="match status" value="1"/>
</dbReference>
<evidence type="ECO:0000256" key="2">
    <source>
        <dbReference type="ARBA" id="ARBA00009477"/>
    </source>
</evidence>
<proteinExistence type="inferred from homology"/>
<evidence type="ECO:0000256" key="7">
    <source>
        <dbReference type="ARBA" id="ARBA00022989"/>
    </source>
</evidence>
<dbReference type="InterPro" id="IPR010129">
    <property type="entry name" value="T1SS_HlyD"/>
</dbReference>
<dbReference type="Pfam" id="PF25994">
    <property type="entry name" value="HH_AprE"/>
    <property type="match status" value="1"/>
</dbReference>
<dbReference type="RefSeq" id="WP_019620694.1">
    <property type="nucleotide sequence ID" value="NZ_AP014545.1"/>
</dbReference>
<comment type="similarity">
    <text evidence="2 9">Belongs to the membrane fusion protein (MFP) (TC 8.A.1) family.</text>
</comment>
<evidence type="ECO:0000256" key="1">
    <source>
        <dbReference type="ARBA" id="ARBA00004377"/>
    </source>
</evidence>
<dbReference type="InterPro" id="IPR006144">
    <property type="entry name" value="Secretion_HlyD_CS"/>
</dbReference>
<feature type="coiled-coil region" evidence="10">
    <location>
        <begin position="249"/>
        <end position="298"/>
    </location>
</feature>
<dbReference type="AlphaFoldDB" id="A0A7R6SS20"/>
<dbReference type="PROSITE" id="PS00543">
    <property type="entry name" value="HLYD_FAMILY"/>
    <property type="match status" value="1"/>
</dbReference>
<dbReference type="GO" id="GO:0009306">
    <property type="term" value="P:protein secretion"/>
    <property type="evidence" value="ECO:0007669"/>
    <property type="project" value="InterPro"/>
</dbReference>
<evidence type="ECO:0000256" key="10">
    <source>
        <dbReference type="SAM" id="Coils"/>
    </source>
</evidence>
<sequence>MSSKNDNVFSSRSGASLPRARARFLAQAIQLEEHNPSAIINAAIYFTAFILVAAIAWAFFTNVDEVTSARGEVIPAGLIHDVQHLEGGIVSEIVVRNGDTVREGDLLLRFSPPASQSELTQTEIRRASMILEGERLQAIIENRPPDFGEIGKQYPALTKKQLTIYSAELASHASELSVIDAQIYQREQELQQQENRVTSVKKSIKLLSQQVRMRKELFKSRIVSESELISSQTDLTNKQSEERNLIDGIRVSKSALAEAKTRKEELKSRFIKDTELKAGEVGEQLAEVEQTLIRAEDRVNRLDVYAPLSGIIQDLSITRINAVVEPGQVIMQLVPTGDEMVVEARVSPSEIGHIHPGQRTEIKVDSYDSARFGIVTGIVERISASTYLDEKKNPYFRAEISLDASVVGGNQSMLISPGMTVTADIKTGSKSILDYLLKPISRGLNTAFRER</sequence>
<dbReference type="EMBL" id="AP014545">
    <property type="protein sequence ID" value="BBB25127.1"/>
    <property type="molecule type" value="Genomic_DNA"/>
</dbReference>
<evidence type="ECO:0000256" key="4">
    <source>
        <dbReference type="ARBA" id="ARBA00022475"/>
    </source>
</evidence>
<evidence type="ECO:0000256" key="8">
    <source>
        <dbReference type="ARBA" id="ARBA00023136"/>
    </source>
</evidence>